<dbReference type="GeneID" id="103210533"/>
<comment type="similarity">
    <text evidence="2">Belongs to the MS4A family.</text>
</comment>
<dbReference type="RefSeq" id="XP_007954640.1">
    <property type="nucleotide sequence ID" value="XM_007956449.1"/>
</dbReference>
<accession>A0A8B7B384</accession>
<reference evidence="8" key="1">
    <citation type="submission" date="2025-08" db="UniProtKB">
        <authorList>
            <consortium name="RefSeq"/>
        </authorList>
    </citation>
    <scope>IDENTIFICATION</scope>
</reference>
<evidence type="ECO:0000256" key="3">
    <source>
        <dbReference type="ARBA" id="ARBA00022692"/>
    </source>
</evidence>
<evidence type="ECO:0000313" key="8">
    <source>
        <dbReference type="RefSeq" id="XP_007954640.1"/>
    </source>
</evidence>
<keyword evidence="5 6" id="KW-0472">Membrane</keyword>
<proteinExistence type="inferred from homology"/>
<protein>
    <submittedName>
        <fullName evidence="8">Membrane-spanning 4-domains subfamily A member 3</fullName>
    </submittedName>
</protein>
<dbReference type="GO" id="GO:0005886">
    <property type="term" value="C:plasma membrane"/>
    <property type="evidence" value="ECO:0007669"/>
    <property type="project" value="TreeGrafter"/>
</dbReference>
<evidence type="ECO:0000313" key="7">
    <source>
        <dbReference type="Proteomes" id="UP000694850"/>
    </source>
</evidence>
<dbReference type="PANTHER" id="PTHR23320:SF74">
    <property type="entry name" value="MEMBRANE-SPANNING 4-DOMAINS SUBFAMILY A MEMBER 3"/>
    <property type="match status" value="1"/>
</dbReference>
<keyword evidence="7" id="KW-1185">Reference proteome</keyword>
<gene>
    <name evidence="8" type="primary">MS4A3</name>
</gene>
<keyword evidence="3 6" id="KW-0812">Transmembrane</keyword>
<evidence type="ECO:0000256" key="4">
    <source>
        <dbReference type="ARBA" id="ARBA00022989"/>
    </source>
</evidence>
<dbReference type="PANTHER" id="PTHR23320">
    <property type="entry name" value="MEMBRANE-SPANNING 4-DOMAINS SUBFAMILY A MS4A -RELATED"/>
    <property type="match status" value="1"/>
</dbReference>
<evidence type="ECO:0000256" key="2">
    <source>
        <dbReference type="ARBA" id="ARBA00009565"/>
    </source>
</evidence>
<keyword evidence="4 6" id="KW-1133">Transmembrane helix</keyword>
<feature type="transmembrane region" description="Helical" evidence="6">
    <location>
        <begin position="7"/>
        <end position="26"/>
    </location>
</feature>
<dbReference type="OrthoDB" id="10071849at2759"/>
<dbReference type="AlphaFoldDB" id="A0A8B7B384"/>
<dbReference type="Pfam" id="PF04103">
    <property type="entry name" value="CD20"/>
    <property type="match status" value="2"/>
</dbReference>
<organism evidence="7 8">
    <name type="scientific">Orycteropus afer afer</name>
    <dbReference type="NCBI Taxonomy" id="1230840"/>
    <lineage>
        <taxon>Eukaryota</taxon>
        <taxon>Metazoa</taxon>
        <taxon>Chordata</taxon>
        <taxon>Craniata</taxon>
        <taxon>Vertebrata</taxon>
        <taxon>Euteleostomi</taxon>
        <taxon>Mammalia</taxon>
        <taxon>Eutheria</taxon>
        <taxon>Afrotheria</taxon>
        <taxon>Tubulidentata</taxon>
        <taxon>Orycteropodidae</taxon>
        <taxon>Orycteropus</taxon>
    </lineage>
</organism>
<dbReference type="InterPro" id="IPR030417">
    <property type="entry name" value="MS4A"/>
</dbReference>
<name>A0A8B7B384_ORYAF</name>
<comment type="subcellular location">
    <subcellularLocation>
        <location evidence="1">Membrane</location>
        <topology evidence="1">Multi-pass membrane protein</topology>
    </subcellularLocation>
</comment>
<dbReference type="InterPro" id="IPR007237">
    <property type="entry name" value="CD20-like"/>
</dbReference>
<feature type="transmembrane region" description="Helical" evidence="6">
    <location>
        <begin position="96"/>
        <end position="117"/>
    </location>
</feature>
<feature type="transmembrane region" description="Helical" evidence="6">
    <location>
        <begin position="56"/>
        <end position="76"/>
    </location>
</feature>
<sequence length="153" mass="17123">MKAIQILNGAMILALGVYLGSLQHLAHLFRHMFFFIFYTGYPLWGAVFMERSFEMNVSSAVIAFVGIILLSVNLAFNNQAFKNCQYSQSSDLCTLMGASSTGLLSLMLILTWLELCITMSISAKWCKANCCKSRVPPPAYLLLPHRAESTLWK</sequence>
<dbReference type="Proteomes" id="UP000694850">
    <property type="component" value="Unplaced"/>
</dbReference>
<evidence type="ECO:0000256" key="1">
    <source>
        <dbReference type="ARBA" id="ARBA00004141"/>
    </source>
</evidence>
<evidence type="ECO:0000256" key="6">
    <source>
        <dbReference type="SAM" id="Phobius"/>
    </source>
</evidence>
<dbReference type="CTD" id="932"/>
<evidence type="ECO:0000256" key="5">
    <source>
        <dbReference type="ARBA" id="ARBA00023136"/>
    </source>
</evidence>
<feature type="transmembrane region" description="Helical" evidence="6">
    <location>
        <begin position="32"/>
        <end position="49"/>
    </location>
</feature>